<protein>
    <submittedName>
        <fullName evidence="2">Uncharacterized protein</fullName>
    </submittedName>
</protein>
<evidence type="ECO:0000313" key="3">
    <source>
        <dbReference type="Proteomes" id="UP000000657"/>
    </source>
</evidence>
<organism evidence="2 3">
    <name type="scientific">Frankia alni (strain DSM 45986 / CECT 9034 / ACN14a)</name>
    <dbReference type="NCBI Taxonomy" id="326424"/>
    <lineage>
        <taxon>Bacteria</taxon>
        <taxon>Bacillati</taxon>
        <taxon>Actinomycetota</taxon>
        <taxon>Actinomycetes</taxon>
        <taxon>Frankiales</taxon>
        <taxon>Frankiaceae</taxon>
        <taxon>Frankia</taxon>
    </lineage>
</organism>
<name>Q0RBD2_FRAAA</name>
<dbReference type="KEGG" id="fal:FRAAL6631"/>
<reference evidence="2 3" key="1">
    <citation type="journal article" date="2007" name="Genome Res.">
        <title>Genome characteristics of facultatively symbiotic Frankia sp. strains reflect host range and host plant biogeography.</title>
        <authorList>
            <person name="Normand P."/>
            <person name="Lapierre P."/>
            <person name="Tisa L.S."/>
            <person name="Gogarten J.P."/>
            <person name="Alloisio N."/>
            <person name="Bagnarol E."/>
            <person name="Bassi C.A."/>
            <person name="Berry A.M."/>
            <person name="Bickhart D.M."/>
            <person name="Choisne N."/>
            <person name="Couloux A."/>
            <person name="Cournoyer B."/>
            <person name="Cruveiller S."/>
            <person name="Daubin V."/>
            <person name="Demange N."/>
            <person name="Francino M.P."/>
            <person name="Goltsman E."/>
            <person name="Huang Y."/>
            <person name="Kopp O.R."/>
            <person name="Labarre L."/>
            <person name="Lapidus A."/>
            <person name="Lavire C."/>
            <person name="Marechal J."/>
            <person name="Martinez M."/>
            <person name="Mastronunzio J.E."/>
            <person name="Mullin B.C."/>
            <person name="Niemann J."/>
            <person name="Pujic P."/>
            <person name="Rawnsley T."/>
            <person name="Rouy Z."/>
            <person name="Schenowitz C."/>
            <person name="Sellstedt A."/>
            <person name="Tavares F."/>
            <person name="Tomkins J.P."/>
            <person name="Vallenet D."/>
            <person name="Valverde C."/>
            <person name="Wall L.G."/>
            <person name="Wang Y."/>
            <person name="Medigue C."/>
            <person name="Benson D.R."/>
        </authorList>
    </citation>
    <scope>NUCLEOTIDE SEQUENCE [LARGE SCALE GENOMIC DNA]</scope>
    <source>
        <strain evidence="3">DSM 45986 / CECT 9034 / ACN14a</strain>
    </source>
</reference>
<dbReference type="HOGENOM" id="CLU_2699309_0_0_11"/>
<gene>
    <name evidence="2" type="ordered locus">FRAAL6631</name>
</gene>
<dbReference type="Proteomes" id="UP000000657">
    <property type="component" value="Chromosome"/>
</dbReference>
<accession>Q0RBD2</accession>
<proteinExistence type="predicted"/>
<keyword evidence="3" id="KW-1185">Reference proteome</keyword>
<evidence type="ECO:0000313" key="2">
    <source>
        <dbReference type="EMBL" id="CAJ65254.1"/>
    </source>
</evidence>
<dbReference type="AlphaFoldDB" id="Q0RBD2"/>
<dbReference type="EMBL" id="CT573213">
    <property type="protein sequence ID" value="CAJ65254.1"/>
    <property type="molecule type" value="Genomic_DNA"/>
</dbReference>
<sequence>MIHALGTFWAPLPRADYAECFDYYSACQESRLSVSVFLGQVRSGRQVRHGDQDDSGGAWTLADNADDRPSARR</sequence>
<evidence type="ECO:0000256" key="1">
    <source>
        <dbReference type="SAM" id="MobiDB-lite"/>
    </source>
</evidence>
<feature type="region of interest" description="Disordered" evidence="1">
    <location>
        <begin position="45"/>
        <end position="73"/>
    </location>
</feature>